<feature type="region of interest" description="Disordered" evidence="13">
    <location>
        <begin position="468"/>
        <end position="587"/>
    </location>
</feature>
<keyword evidence="16" id="KW-1185">Reference proteome</keyword>
<dbReference type="Gene3D" id="1.10.340.30">
    <property type="entry name" value="Hypothetical protein, domain 2"/>
    <property type="match status" value="1"/>
</dbReference>
<comment type="function">
    <text evidence="12">Adenine glycosylase active on G-A mispairs.</text>
</comment>
<evidence type="ECO:0000256" key="5">
    <source>
        <dbReference type="ARBA" id="ARBA00022723"/>
    </source>
</evidence>
<evidence type="ECO:0000256" key="8">
    <source>
        <dbReference type="ARBA" id="ARBA00023004"/>
    </source>
</evidence>
<feature type="compositionally biased region" description="Basic and acidic residues" evidence="13">
    <location>
        <begin position="578"/>
        <end position="587"/>
    </location>
</feature>
<evidence type="ECO:0000256" key="2">
    <source>
        <dbReference type="ARBA" id="ARBA00012045"/>
    </source>
</evidence>
<dbReference type="PANTHER" id="PTHR42944">
    <property type="entry name" value="ADENINE DNA GLYCOSYLASE"/>
    <property type="match status" value="1"/>
</dbReference>
<keyword evidence="7" id="KW-0378">Hydrolase</keyword>
<dbReference type="EMBL" id="BSXT01000627">
    <property type="protein sequence ID" value="GMF31311.1"/>
    <property type="molecule type" value="Genomic_DNA"/>
</dbReference>
<accession>A0A9W6UF65</accession>
<keyword evidence="6 12" id="KW-0227">DNA damage</keyword>
<dbReference type="CDD" id="cd03431">
    <property type="entry name" value="NUDIX_DNA_Glycosylase_C-MutY"/>
    <property type="match status" value="1"/>
</dbReference>
<dbReference type="GO" id="GO:0035485">
    <property type="term" value="F:adenine/guanine mispair binding"/>
    <property type="evidence" value="ECO:0007669"/>
    <property type="project" value="TreeGrafter"/>
</dbReference>
<evidence type="ECO:0000256" key="13">
    <source>
        <dbReference type="SAM" id="MobiDB-lite"/>
    </source>
</evidence>
<feature type="compositionally biased region" description="Low complexity" evidence="13">
    <location>
        <begin position="297"/>
        <end position="313"/>
    </location>
</feature>
<dbReference type="InterPro" id="IPR029119">
    <property type="entry name" value="MutY_C"/>
</dbReference>
<evidence type="ECO:0000256" key="4">
    <source>
        <dbReference type="ARBA" id="ARBA00022485"/>
    </source>
</evidence>
<feature type="domain" description="Adenine DNA glycosylase C-terminal" evidence="14">
    <location>
        <begin position="136"/>
        <end position="280"/>
    </location>
</feature>
<dbReference type="EC" id="3.2.2.31" evidence="2 12"/>
<dbReference type="GO" id="GO:0051539">
    <property type="term" value="F:4 iron, 4 sulfur cluster binding"/>
    <property type="evidence" value="ECO:0007669"/>
    <property type="project" value="UniProtKB-UniRule"/>
</dbReference>
<evidence type="ECO:0000313" key="16">
    <source>
        <dbReference type="Proteomes" id="UP001165121"/>
    </source>
</evidence>
<evidence type="ECO:0000256" key="9">
    <source>
        <dbReference type="ARBA" id="ARBA00023014"/>
    </source>
</evidence>
<name>A0A9W6UF65_9STRA</name>
<dbReference type="GO" id="GO:0032357">
    <property type="term" value="F:oxidized purine DNA binding"/>
    <property type="evidence" value="ECO:0007669"/>
    <property type="project" value="TreeGrafter"/>
</dbReference>
<feature type="compositionally biased region" description="Low complexity" evidence="13">
    <location>
        <begin position="329"/>
        <end position="338"/>
    </location>
</feature>
<dbReference type="Gene3D" id="1.10.1670.10">
    <property type="entry name" value="Helix-hairpin-Helix base-excision DNA repair enzymes (C-terminal)"/>
    <property type="match status" value="1"/>
</dbReference>
<keyword evidence="9" id="KW-0411">Iron-sulfur</keyword>
<evidence type="ECO:0000313" key="15">
    <source>
        <dbReference type="EMBL" id="GMF31311.1"/>
    </source>
</evidence>
<dbReference type="InterPro" id="IPR011257">
    <property type="entry name" value="DNA_glycosylase"/>
</dbReference>
<feature type="region of interest" description="Disordered" evidence="13">
    <location>
        <begin position="105"/>
        <end position="131"/>
    </location>
</feature>
<dbReference type="Gene3D" id="3.90.79.10">
    <property type="entry name" value="Nucleoside Triphosphate Pyrophosphohydrolase"/>
    <property type="match status" value="1"/>
</dbReference>
<evidence type="ECO:0000256" key="10">
    <source>
        <dbReference type="ARBA" id="ARBA00023204"/>
    </source>
</evidence>
<dbReference type="SUPFAM" id="SSF55811">
    <property type="entry name" value="Nudix"/>
    <property type="match status" value="1"/>
</dbReference>
<dbReference type="GO" id="GO:0005634">
    <property type="term" value="C:nucleus"/>
    <property type="evidence" value="ECO:0007669"/>
    <property type="project" value="TreeGrafter"/>
</dbReference>
<proteinExistence type="inferred from homology"/>
<comment type="cofactor">
    <cofactor evidence="12">
        <name>[4Fe-4S] cluster</name>
        <dbReference type="ChEBI" id="CHEBI:49883"/>
    </cofactor>
    <text evidence="12">Binds 1 [4Fe-4S] cluster.</text>
</comment>
<dbReference type="GO" id="GO:0006298">
    <property type="term" value="P:mismatch repair"/>
    <property type="evidence" value="ECO:0007669"/>
    <property type="project" value="TreeGrafter"/>
</dbReference>
<evidence type="ECO:0000259" key="14">
    <source>
        <dbReference type="Pfam" id="PF14815"/>
    </source>
</evidence>
<dbReference type="InterPro" id="IPR044298">
    <property type="entry name" value="MIG/MutY"/>
</dbReference>
<protein>
    <recommendedName>
        <fullName evidence="3 12">Adenine DNA glycosylase</fullName>
        <ecNumber evidence="2 12">3.2.2.31</ecNumber>
    </recommendedName>
</protein>
<gene>
    <name evidence="15" type="ORF">Pfra01_000714300</name>
</gene>
<comment type="similarity">
    <text evidence="12">Belongs to the Nth/MutY family.</text>
</comment>
<dbReference type="Proteomes" id="UP001165121">
    <property type="component" value="Unassembled WGS sequence"/>
</dbReference>
<keyword evidence="8 12" id="KW-0408">Iron</keyword>
<reference evidence="15" key="1">
    <citation type="submission" date="2023-04" db="EMBL/GenBank/DDBJ databases">
        <title>Phytophthora fragariaefolia NBRC 109709.</title>
        <authorList>
            <person name="Ichikawa N."/>
            <person name="Sato H."/>
            <person name="Tonouchi N."/>
        </authorList>
    </citation>
    <scope>NUCLEOTIDE SEQUENCE</scope>
    <source>
        <strain evidence="15">NBRC 109709</strain>
    </source>
</reference>
<dbReference type="AlphaFoldDB" id="A0A9W6UF65"/>
<keyword evidence="5" id="KW-0479">Metal-binding</keyword>
<dbReference type="GO" id="GO:0000701">
    <property type="term" value="F:purine-specific mismatch base pair DNA N-glycosylase activity"/>
    <property type="evidence" value="ECO:0007669"/>
    <property type="project" value="UniProtKB-EC"/>
</dbReference>
<sequence>MTYLTGAIASIAFGNREPLVDGNVIRVMARMRAVGADPKNKQLINFSWKAAKELVGECDRPGALNQALMELGATMCTVQVTKYPLKAKKNDSRKEVIAVAVVTSPGDDVPTEEPTRGKRKASKSVVEPDASPSNWKFLMSKRPAGGLLAGQWEFLHSKVRYPSRTNSEVITISHACAVQMSDGDKIPPFSKRKTFMDARLTDLFGQEALARSGQSICERRDVGELTHIFSHVKHHMGVEHLHFKSQPEFLAAVESDELRWMTVAEMRRLGITTGVKKILQLVLHPEKKSSKAKSVKSVKSVKSTKSSATSAVSRGGGLSPAAVRRRLPPRQGRQPQRQAFLREERLPERALPARCGAARPGGGNARVAADPFVACAADYYMIDGVRHDAFLYIRYVNGAAPQSGWFDLITRYARLWSGERRRSLTLRVAWWPALRPLFALFSIASLGWKKLIEGFGVEDFDDDTSTVKLARPPPSAPVDSANIVPDAMKSPRPGSSYSQITRAKYADDTDATSRIAKPASQGRNELDDLLDMLGDEDSKPAAVHPRPMSSSRAGAYNSPEVKSTRTEFQAGGTKRSAHGIDRQREPV</sequence>
<dbReference type="GO" id="GO:0006284">
    <property type="term" value="P:base-excision repair"/>
    <property type="evidence" value="ECO:0007669"/>
    <property type="project" value="UniProtKB-UniRule"/>
</dbReference>
<comment type="catalytic activity">
    <reaction evidence="1 12">
        <text>Hydrolyzes free adenine bases from 7,8-dihydro-8-oxoguanine:adenine mismatched double-stranded DNA, leaving an apurinic site.</text>
        <dbReference type="EC" id="3.2.2.31"/>
    </reaction>
</comment>
<dbReference type="Pfam" id="PF14815">
    <property type="entry name" value="NUDIX_4"/>
    <property type="match status" value="1"/>
</dbReference>
<keyword evidence="10" id="KW-0234">DNA repair</keyword>
<comment type="caution">
    <text evidence="15">The sequence shown here is derived from an EMBL/GenBank/DDBJ whole genome shotgun (WGS) entry which is preliminary data.</text>
</comment>
<keyword evidence="4" id="KW-0004">4Fe-4S</keyword>
<evidence type="ECO:0000256" key="1">
    <source>
        <dbReference type="ARBA" id="ARBA00000843"/>
    </source>
</evidence>
<dbReference type="InterPro" id="IPR023170">
    <property type="entry name" value="HhH_base_excis_C"/>
</dbReference>
<dbReference type="InterPro" id="IPR015797">
    <property type="entry name" value="NUDIX_hydrolase-like_dom_sf"/>
</dbReference>
<evidence type="ECO:0000256" key="11">
    <source>
        <dbReference type="ARBA" id="ARBA00023295"/>
    </source>
</evidence>
<evidence type="ECO:0000256" key="7">
    <source>
        <dbReference type="ARBA" id="ARBA00022801"/>
    </source>
</evidence>
<dbReference type="PANTHER" id="PTHR42944:SF1">
    <property type="entry name" value="ADENINE DNA GLYCOSYLASE"/>
    <property type="match status" value="1"/>
</dbReference>
<evidence type="ECO:0000256" key="6">
    <source>
        <dbReference type="ARBA" id="ARBA00022763"/>
    </source>
</evidence>
<dbReference type="SUPFAM" id="SSF48150">
    <property type="entry name" value="DNA-glycosylase"/>
    <property type="match status" value="1"/>
</dbReference>
<dbReference type="GO" id="GO:0034039">
    <property type="term" value="F:8-oxo-7,8-dihydroguanine DNA N-glycosylase activity"/>
    <property type="evidence" value="ECO:0007669"/>
    <property type="project" value="TreeGrafter"/>
</dbReference>
<dbReference type="OrthoDB" id="10248838at2759"/>
<keyword evidence="11 12" id="KW-0326">Glycosidase</keyword>
<evidence type="ECO:0000256" key="3">
    <source>
        <dbReference type="ARBA" id="ARBA00022023"/>
    </source>
</evidence>
<feature type="region of interest" description="Disordered" evidence="13">
    <location>
        <begin position="292"/>
        <end position="341"/>
    </location>
</feature>
<organism evidence="15 16">
    <name type="scientific">Phytophthora fragariaefolia</name>
    <dbReference type="NCBI Taxonomy" id="1490495"/>
    <lineage>
        <taxon>Eukaryota</taxon>
        <taxon>Sar</taxon>
        <taxon>Stramenopiles</taxon>
        <taxon>Oomycota</taxon>
        <taxon>Peronosporomycetes</taxon>
        <taxon>Peronosporales</taxon>
        <taxon>Peronosporaceae</taxon>
        <taxon>Phytophthora</taxon>
    </lineage>
</organism>
<evidence type="ECO:0000256" key="12">
    <source>
        <dbReference type="RuleBase" id="RU365096"/>
    </source>
</evidence>
<dbReference type="GO" id="GO:0046872">
    <property type="term" value="F:metal ion binding"/>
    <property type="evidence" value="ECO:0007669"/>
    <property type="project" value="UniProtKB-UniRule"/>
</dbReference>